<dbReference type="Proteomes" id="UP000198372">
    <property type="component" value="Unassembled WGS sequence"/>
</dbReference>
<accession>A0A238F8K9</accession>
<gene>
    <name evidence="1" type="ORF">BQ2448_5017</name>
</gene>
<organism evidence="1 2">
    <name type="scientific">Microbotryum intermedium</name>
    <dbReference type="NCBI Taxonomy" id="269621"/>
    <lineage>
        <taxon>Eukaryota</taxon>
        <taxon>Fungi</taxon>
        <taxon>Dikarya</taxon>
        <taxon>Basidiomycota</taxon>
        <taxon>Pucciniomycotina</taxon>
        <taxon>Microbotryomycetes</taxon>
        <taxon>Microbotryales</taxon>
        <taxon>Microbotryaceae</taxon>
        <taxon>Microbotryum</taxon>
    </lineage>
</organism>
<proteinExistence type="predicted"/>
<sequence length="102" mass="11922">MMDDRRWTSHEWNDPSAKRVLKFKGVLRLENVYKDLFDGCAQRWSRIRKLVDILRHHCGLDKQFCGLTVAQEDARLGELWGPIGTMSHERIVSEVKELIATL</sequence>
<keyword evidence="2" id="KW-1185">Reference proteome</keyword>
<reference evidence="2" key="1">
    <citation type="submission" date="2016-09" db="EMBL/GenBank/DDBJ databases">
        <authorList>
            <person name="Jeantristanb JTB J.-T."/>
            <person name="Ricardo R."/>
        </authorList>
    </citation>
    <scope>NUCLEOTIDE SEQUENCE [LARGE SCALE GENOMIC DNA]</scope>
</reference>
<dbReference type="OrthoDB" id="2539940at2759"/>
<name>A0A238F8K9_9BASI</name>
<evidence type="ECO:0000313" key="2">
    <source>
        <dbReference type="Proteomes" id="UP000198372"/>
    </source>
</evidence>
<dbReference type="AlphaFoldDB" id="A0A238F8K9"/>
<evidence type="ECO:0000313" key="1">
    <source>
        <dbReference type="EMBL" id="SCV67406.1"/>
    </source>
</evidence>
<dbReference type="EMBL" id="FMSP01000002">
    <property type="protein sequence ID" value="SCV67406.1"/>
    <property type="molecule type" value="Genomic_DNA"/>
</dbReference>
<protein>
    <submittedName>
        <fullName evidence="1">BQ2448_5017 protein</fullName>
    </submittedName>
</protein>